<dbReference type="Proteomes" id="UP000887579">
    <property type="component" value="Unplaced"/>
</dbReference>
<name>A0AC34EZJ2_9BILA</name>
<proteinExistence type="predicted"/>
<accession>A0AC34EZJ2</accession>
<organism evidence="1 2">
    <name type="scientific">Panagrolaimus sp. ES5</name>
    <dbReference type="NCBI Taxonomy" id="591445"/>
    <lineage>
        <taxon>Eukaryota</taxon>
        <taxon>Metazoa</taxon>
        <taxon>Ecdysozoa</taxon>
        <taxon>Nematoda</taxon>
        <taxon>Chromadorea</taxon>
        <taxon>Rhabditida</taxon>
        <taxon>Tylenchina</taxon>
        <taxon>Panagrolaimomorpha</taxon>
        <taxon>Panagrolaimoidea</taxon>
        <taxon>Panagrolaimidae</taxon>
        <taxon>Panagrolaimus</taxon>
    </lineage>
</organism>
<reference evidence="2" key="1">
    <citation type="submission" date="2022-11" db="UniProtKB">
        <authorList>
            <consortium name="WormBaseParasite"/>
        </authorList>
    </citation>
    <scope>IDENTIFICATION</scope>
</reference>
<dbReference type="WBParaSite" id="ES5_v2.g10101.t1">
    <property type="protein sequence ID" value="ES5_v2.g10101.t1"/>
    <property type="gene ID" value="ES5_v2.g10101"/>
</dbReference>
<evidence type="ECO:0000313" key="2">
    <source>
        <dbReference type="WBParaSite" id="ES5_v2.g10101.t1"/>
    </source>
</evidence>
<sequence length="146" mass="16915">MFRCNDGLCLRCCEKFIYAAHENYQNEKPFFVPVTLICPFCEQSVPANRRSLKKNQFLEFVANLKDQLEIDSLILQFSMMTLYDELPLEIDNYSSNLAAVTLESVKSKKTLKRGYGKKTRRIYQNLGIFGKKHKNARGENKYGGKL</sequence>
<protein>
    <submittedName>
        <fullName evidence="2">Uncharacterized protein</fullName>
    </submittedName>
</protein>
<evidence type="ECO:0000313" key="1">
    <source>
        <dbReference type="Proteomes" id="UP000887579"/>
    </source>
</evidence>